<proteinExistence type="inferred from homology"/>
<dbReference type="NCBIfam" id="TIGR00431">
    <property type="entry name" value="TruB"/>
    <property type="match status" value="1"/>
</dbReference>
<evidence type="ECO:0000259" key="6">
    <source>
        <dbReference type="Pfam" id="PF01509"/>
    </source>
</evidence>
<dbReference type="RefSeq" id="WP_060823749.1">
    <property type="nucleotide sequence ID" value="NZ_AP014938.1"/>
</dbReference>
<dbReference type="SUPFAM" id="SSF55120">
    <property type="entry name" value="Pseudouridine synthase"/>
    <property type="match status" value="1"/>
</dbReference>
<comment type="catalytic activity">
    <reaction evidence="1 5">
        <text>uridine(55) in tRNA = pseudouridine(55) in tRNA</text>
        <dbReference type="Rhea" id="RHEA:42532"/>
        <dbReference type="Rhea" id="RHEA-COMP:10101"/>
        <dbReference type="Rhea" id="RHEA-COMP:10102"/>
        <dbReference type="ChEBI" id="CHEBI:65314"/>
        <dbReference type="ChEBI" id="CHEBI:65315"/>
        <dbReference type="EC" id="5.4.99.25"/>
    </reaction>
</comment>
<feature type="active site" description="Nucleophile" evidence="5">
    <location>
        <position position="46"/>
    </location>
</feature>
<evidence type="ECO:0000313" key="9">
    <source>
        <dbReference type="Proteomes" id="UP000066203"/>
    </source>
</evidence>
<accession>A0A0K2RY72</accession>
<dbReference type="PATRIC" id="fig|43675.28.peg.295"/>
<dbReference type="InterPro" id="IPR032819">
    <property type="entry name" value="TruB_C"/>
</dbReference>
<evidence type="ECO:0000256" key="4">
    <source>
        <dbReference type="ARBA" id="ARBA00023235"/>
    </source>
</evidence>
<dbReference type="Pfam" id="PF01509">
    <property type="entry name" value="TruB_N"/>
    <property type="match status" value="1"/>
</dbReference>
<dbReference type="HAMAP" id="MF_01080">
    <property type="entry name" value="TruB_bact"/>
    <property type="match status" value="1"/>
</dbReference>
<dbReference type="InterPro" id="IPR002501">
    <property type="entry name" value="PsdUridine_synth_N"/>
</dbReference>
<protein>
    <recommendedName>
        <fullName evidence="5">tRNA pseudouridine synthase B</fullName>
        <ecNumber evidence="5">5.4.99.25</ecNumber>
    </recommendedName>
    <alternativeName>
        <fullName evidence="5">tRNA pseudouridine(55) synthase</fullName>
        <shortName evidence="5">Psi55 synthase</shortName>
    </alternativeName>
    <alternativeName>
        <fullName evidence="5">tRNA pseudouridylate synthase</fullName>
    </alternativeName>
    <alternativeName>
        <fullName evidence="5">tRNA-uridine isomerase</fullName>
    </alternativeName>
</protein>
<keyword evidence="4 5" id="KW-0413">Isomerase</keyword>
<evidence type="ECO:0000256" key="5">
    <source>
        <dbReference type="HAMAP-Rule" id="MF_01080"/>
    </source>
</evidence>
<dbReference type="Pfam" id="PF16198">
    <property type="entry name" value="TruB_C_2"/>
    <property type="match status" value="1"/>
</dbReference>
<comment type="function">
    <text evidence="5">Responsible for synthesis of pseudouridine from uracil-55 in the psi GC loop of transfer RNAs.</text>
</comment>
<evidence type="ECO:0000313" key="8">
    <source>
        <dbReference type="EMBL" id="BAS19537.1"/>
    </source>
</evidence>
<evidence type="ECO:0000259" key="7">
    <source>
        <dbReference type="Pfam" id="PF16198"/>
    </source>
</evidence>
<dbReference type="InterPro" id="IPR014780">
    <property type="entry name" value="tRNA_psdUridine_synth_TruB"/>
</dbReference>
<dbReference type="InterPro" id="IPR020103">
    <property type="entry name" value="PsdUridine_synth_cat_dom_sf"/>
</dbReference>
<dbReference type="GO" id="GO:0031119">
    <property type="term" value="P:tRNA pseudouridine synthesis"/>
    <property type="evidence" value="ECO:0007669"/>
    <property type="project" value="UniProtKB-UniRule"/>
</dbReference>
<evidence type="ECO:0000256" key="2">
    <source>
        <dbReference type="ARBA" id="ARBA00005642"/>
    </source>
</evidence>
<comment type="similarity">
    <text evidence="2 5">Belongs to the pseudouridine synthase TruB family. Type 1 subfamily.</text>
</comment>
<dbReference type="InterPro" id="IPR036974">
    <property type="entry name" value="PUA_sf"/>
</dbReference>
<dbReference type="CDD" id="cd02573">
    <property type="entry name" value="PseudoU_synth_EcTruB"/>
    <property type="match status" value="1"/>
</dbReference>
<dbReference type="GO" id="GO:0003723">
    <property type="term" value="F:RNA binding"/>
    <property type="evidence" value="ECO:0007669"/>
    <property type="project" value="InterPro"/>
</dbReference>
<evidence type="ECO:0000256" key="1">
    <source>
        <dbReference type="ARBA" id="ARBA00000385"/>
    </source>
</evidence>
<dbReference type="EC" id="5.4.99.25" evidence="5"/>
<dbReference type="EMBL" id="AP014938">
    <property type="protein sequence ID" value="BAS19537.1"/>
    <property type="molecule type" value="Genomic_DNA"/>
</dbReference>
<dbReference type="AlphaFoldDB" id="A0A0K2RY72"/>
<sequence length="365" mass="38635">MAKKQPQGPSGLMVIDKPAGMSSHDAVSQMRRIAGTRRVGHAGTLDPAATGVLILGINKATKLLTYLVGQDKTYDATIRLGIETLTEDAEGEHTAAHPDAVEALTGLDAEQMRARILEAVAQLSGDILQVPSAVSAIKINGVRSYARVRSGEQVELAARPVTISEFTVHFINPGFAEYVIEDPENEGEHAATSVPVIDCKVTVSCSSGTYIRALARDLGKILGTGGHLTALRRTRVGAVVLEDAADLAQLKQRREESEAPLEDLPLLPLEEAARRIFGARELSAAEASDISYGRRISPSGDGSVVKRSVHASADESGAVQHASVEGIVAGFAPDGTLVALLENKKQRGKVQAAPVLVFEANRSFN</sequence>
<gene>
    <name evidence="5" type="primary">truB</name>
    <name evidence="8" type="ORF">RM6536_0290</name>
</gene>
<dbReference type="PANTHER" id="PTHR13767">
    <property type="entry name" value="TRNA-PSEUDOURIDINE SYNTHASE"/>
    <property type="match status" value="1"/>
</dbReference>
<feature type="domain" description="tRNA pseudouridylate synthase B C-terminal" evidence="7">
    <location>
        <begin position="212"/>
        <end position="272"/>
    </location>
</feature>
<dbReference type="GO" id="GO:0160148">
    <property type="term" value="F:tRNA pseudouridine(55) synthase activity"/>
    <property type="evidence" value="ECO:0007669"/>
    <property type="project" value="UniProtKB-EC"/>
</dbReference>
<name>A0A0K2RY72_9MICC</name>
<keyword evidence="3 5" id="KW-0819">tRNA processing</keyword>
<dbReference type="PANTHER" id="PTHR13767:SF2">
    <property type="entry name" value="PSEUDOURIDYLATE SYNTHASE TRUB1"/>
    <property type="match status" value="1"/>
</dbReference>
<dbReference type="GO" id="GO:1990481">
    <property type="term" value="P:mRNA pseudouridine synthesis"/>
    <property type="evidence" value="ECO:0007669"/>
    <property type="project" value="TreeGrafter"/>
</dbReference>
<feature type="domain" description="Pseudouridine synthase II N-terminal" evidence="6">
    <location>
        <begin position="31"/>
        <end position="211"/>
    </location>
</feature>
<dbReference type="Proteomes" id="UP000066203">
    <property type="component" value="Chromosome"/>
</dbReference>
<evidence type="ECO:0000256" key="3">
    <source>
        <dbReference type="ARBA" id="ARBA00022694"/>
    </source>
</evidence>
<organism evidence="8">
    <name type="scientific">Rothia mucilaginosa</name>
    <dbReference type="NCBI Taxonomy" id="43675"/>
    <lineage>
        <taxon>Bacteria</taxon>
        <taxon>Bacillati</taxon>
        <taxon>Actinomycetota</taxon>
        <taxon>Actinomycetes</taxon>
        <taxon>Micrococcales</taxon>
        <taxon>Micrococcaceae</taxon>
        <taxon>Rothia</taxon>
    </lineage>
</organism>
<dbReference type="Gene3D" id="3.30.2350.10">
    <property type="entry name" value="Pseudouridine synthase"/>
    <property type="match status" value="1"/>
</dbReference>
<reference evidence="9" key="1">
    <citation type="submission" date="2015-08" db="EMBL/GenBank/DDBJ databases">
        <title>Complete genome sequence of Rothia mucilaginosa strain NUM-Rm6536.</title>
        <authorList>
            <person name="Nambu T."/>
        </authorList>
    </citation>
    <scope>NUCLEOTIDE SEQUENCE [LARGE SCALE GENOMIC DNA]</scope>
    <source>
        <strain evidence="9">NUM-Rm6536</strain>
    </source>
</reference>
<dbReference type="Gene3D" id="2.30.130.10">
    <property type="entry name" value="PUA domain"/>
    <property type="match status" value="1"/>
</dbReference>